<dbReference type="eggNOG" id="ENOG502S6WK">
    <property type="taxonomic scope" value="Eukaryota"/>
</dbReference>
<dbReference type="OrthoDB" id="2014201at2759"/>
<keyword evidence="3 5" id="KW-0808">Transferase</keyword>
<evidence type="ECO:0000313" key="6">
    <source>
        <dbReference type="Proteomes" id="UP000001861"/>
    </source>
</evidence>
<dbReference type="PANTHER" id="PTHR13778:SF47">
    <property type="entry name" value="LIPOPOLYSACCHARIDE 1,3-GALACTOSYLTRANSFERASE"/>
    <property type="match status" value="1"/>
</dbReference>
<keyword evidence="6" id="KW-1185">Reference proteome</keyword>
<dbReference type="Pfam" id="PF01501">
    <property type="entry name" value="Glyco_transf_8"/>
    <property type="match status" value="1"/>
</dbReference>
<proteinExistence type="inferred from homology"/>
<dbReference type="RefSeq" id="XP_001838901.1">
    <property type="nucleotide sequence ID" value="XM_001838849.1"/>
</dbReference>
<evidence type="ECO:0000256" key="1">
    <source>
        <dbReference type="ARBA" id="ARBA00006351"/>
    </source>
</evidence>
<dbReference type="AlphaFoldDB" id="A8P5B3"/>
<dbReference type="GO" id="GO:0046872">
    <property type="term" value="F:metal ion binding"/>
    <property type="evidence" value="ECO:0007669"/>
    <property type="project" value="UniProtKB-KW"/>
</dbReference>
<dbReference type="VEuPathDB" id="FungiDB:CC1G_05454"/>
<dbReference type="Gene3D" id="3.40.50.150">
    <property type="entry name" value="Vaccinia Virus protein VP39"/>
    <property type="match status" value="1"/>
</dbReference>
<dbReference type="GeneID" id="6015496"/>
<accession>A8P5B3</accession>
<dbReference type="CDD" id="cd04194">
    <property type="entry name" value="GT8_A4GalT_like"/>
    <property type="match status" value="1"/>
</dbReference>
<dbReference type="OMA" id="TQDWFSF"/>
<dbReference type="Pfam" id="PF13578">
    <property type="entry name" value="Methyltransf_24"/>
    <property type="match status" value="1"/>
</dbReference>
<dbReference type="SUPFAM" id="SSF53448">
    <property type="entry name" value="Nucleotide-diphospho-sugar transferases"/>
    <property type="match status" value="1"/>
</dbReference>
<name>A8P5B3_COPC7</name>
<dbReference type="KEGG" id="cci:CC1G_05454"/>
<dbReference type="EMBL" id="AACS02000011">
    <property type="protein sequence ID" value="EAU82832.1"/>
    <property type="molecule type" value="Genomic_DNA"/>
</dbReference>
<dbReference type="PANTHER" id="PTHR13778">
    <property type="entry name" value="GLYCOSYLTRANSFERASE 8 DOMAIN-CONTAINING PROTEIN"/>
    <property type="match status" value="1"/>
</dbReference>
<dbReference type="InParanoid" id="A8P5B3"/>
<dbReference type="InterPro" id="IPR029044">
    <property type="entry name" value="Nucleotide-diphossugar_trans"/>
</dbReference>
<evidence type="ECO:0000256" key="2">
    <source>
        <dbReference type="ARBA" id="ARBA00022676"/>
    </source>
</evidence>
<dbReference type="STRING" id="240176.A8P5B3"/>
<dbReference type="SUPFAM" id="SSF53335">
    <property type="entry name" value="S-adenosyl-L-methionine-dependent methyltransferases"/>
    <property type="match status" value="1"/>
</dbReference>
<protein>
    <submittedName>
        <fullName evidence="5">Glycosyl transferase</fullName>
    </submittedName>
</protein>
<evidence type="ECO:0000313" key="5">
    <source>
        <dbReference type="EMBL" id="EAU82832.1"/>
    </source>
</evidence>
<dbReference type="InterPro" id="IPR050748">
    <property type="entry name" value="Glycosyltrans_8_dom-fam"/>
</dbReference>
<dbReference type="GO" id="GO:0016757">
    <property type="term" value="F:glycosyltransferase activity"/>
    <property type="evidence" value="ECO:0007669"/>
    <property type="project" value="UniProtKB-KW"/>
</dbReference>
<comment type="similarity">
    <text evidence="1">Belongs to the glycosyltransferase 8 family.</text>
</comment>
<comment type="caution">
    <text evidence="5">The sequence shown here is derived from an EMBL/GenBank/DDBJ whole genome shotgun (WGS) entry which is preliminary data.</text>
</comment>
<keyword evidence="2" id="KW-0328">Glycosyltransferase</keyword>
<dbReference type="Proteomes" id="UP000001861">
    <property type="component" value="Unassembled WGS sequence"/>
</dbReference>
<evidence type="ECO:0000256" key="4">
    <source>
        <dbReference type="ARBA" id="ARBA00022723"/>
    </source>
</evidence>
<dbReference type="Gene3D" id="3.90.550.10">
    <property type="entry name" value="Spore Coat Polysaccharide Biosynthesis Protein SpsA, Chain A"/>
    <property type="match status" value="1"/>
</dbReference>
<organism evidence="5 6">
    <name type="scientific">Coprinopsis cinerea (strain Okayama-7 / 130 / ATCC MYA-4618 / FGSC 9003)</name>
    <name type="common">Inky cap fungus</name>
    <name type="synonym">Hormographiella aspergillata</name>
    <dbReference type="NCBI Taxonomy" id="240176"/>
    <lineage>
        <taxon>Eukaryota</taxon>
        <taxon>Fungi</taxon>
        <taxon>Dikarya</taxon>
        <taxon>Basidiomycota</taxon>
        <taxon>Agaricomycotina</taxon>
        <taxon>Agaricomycetes</taxon>
        <taxon>Agaricomycetidae</taxon>
        <taxon>Agaricales</taxon>
        <taxon>Agaricineae</taxon>
        <taxon>Psathyrellaceae</taxon>
        <taxon>Coprinopsis</taxon>
    </lineage>
</organism>
<dbReference type="InterPro" id="IPR002495">
    <property type="entry name" value="Glyco_trans_8"/>
</dbReference>
<keyword evidence="4" id="KW-0479">Metal-binding</keyword>
<dbReference type="InterPro" id="IPR029063">
    <property type="entry name" value="SAM-dependent_MTases_sf"/>
</dbReference>
<sequence length="533" mass="60264">MTQDNKPVPDPSFRFTDSQDWFSHNIESWKALLPIVTRNDPRILEIGSWEGRSAVFLATNLCKDGEIVCIDHFDLFNTDAGKERYERMQHNLGLTGKRFRILPEFSFPALMKLLEEEMGREDPGYDWIYVDGSHRADDTLLDGELAWRLARKGAVVIFDDYHWDATPEDSAEHPKRGIDAFLSLHRGEYDMLSRPENYQVVLKKTSEMRIGFLIPHSQPITATQVAAFGYSINIATATDSSYAMPASVLLATLVKHTPGRISIYVGDCGMTDQDRDMMERSLPKRDDVTMVFIPLGDETLARKWSGKWAKVDLLAKLPVERALYLDADILVRRDISELWHTDLGDKAIGAVIDVGYPMGCSGLPRREYFNSGVLLLDLAKVRSKLTATFDQLCEQFQKSDQDALNAHFGGDDWKSLSLQWNAQGLGTYASSYAPDRHVVDLAQMDNPAIVHFTGPLHPSLADVLNPWVQPYTAKPWGYAGSPGHPFAQEWFEALSETVWMPYYEDKWKQVCQQAKESAISKATEDFKAKVTLN</sequence>
<reference evidence="5 6" key="1">
    <citation type="journal article" date="2010" name="Proc. Natl. Acad. Sci. U.S.A.">
        <title>Insights into evolution of multicellular fungi from the assembled chromosomes of the mushroom Coprinopsis cinerea (Coprinus cinereus).</title>
        <authorList>
            <person name="Stajich J.E."/>
            <person name="Wilke S.K."/>
            <person name="Ahren D."/>
            <person name="Au C.H."/>
            <person name="Birren B.W."/>
            <person name="Borodovsky M."/>
            <person name="Burns C."/>
            <person name="Canback B."/>
            <person name="Casselton L.A."/>
            <person name="Cheng C.K."/>
            <person name="Deng J."/>
            <person name="Dietrich F.S."/>
            <person name="Fargo D.C."/>
            <person name="Farman M.L."/>
            <person name="Gathman A.C."/>
            <person name="Goldberg J."/>
            <person name="Guigo R."/>
            <person name="Hoegger P.J."/>
            <person name="Hooker J.B."/>
            <person name="Huggins A."/>
            <person name="James T.Y."/>
            <person name="Kamada T."/>
            <person name="Kilaru S."/>
            <person name="Kodira C."/>
            <person name="Kues U."/>
            <person name="Kupfer D."/>
            <person name="Kwan H.S."/>
            <person name="Lomsadze A."/>
            <person name="Li W."/>
            <person name="Lilly W.W."/>
            <person name="Ma L.J."/>
            <person name="Mackey A.J."/>
            <person name="Manning G."/>
            <person name="Martin F."/>
            <person name="Muraguchi H."/>
            <person name="Natvig D.O."/>
            <person name="Palmerini H."/>
            <person name="Ramesh M.A."/>
            <person name="Rehmeyer C.J."/>
            <person name="Roe B.A."/>
            <person name="Shenoy N."/>
            <person name="Stanke M."/>
            <person name="Ter-Hovhannisyan V."/>
            <person name="Tunlid A."/>
            <person name="Velagapudi R."/>
            <person name="Vision T.J."/>
            <person name="Zeng Q."/>
            <person name="Zolan M.E."/>
            <person name="Pukkila P.J."/>
        </authorList>
    </citation>
    <scope>NUCLEOTIDE SEQUENCE [LARGE SCALE GENOMIC DNA]</scope>
    <source>
        <strain evidence="6">Okayama-7 / 130 / ATCC MYA-4618 / FGSC 9003</strain>
    </source>
</reference>
<gene>
    <name evidence="5" type="ORF">CC1G_05454</name>
</gene>
<evidence type="ECO:0000256" key="3">
    <source>
        <dbReference type="ARBA" id="ARBA00022679"/>
    </source>
</evidence>